<sequence>MAAQTNSGPVSIETALTLRDLLVIVLIVCLTEYCIENSFDVQPHKSTISPSRQVDLIRSESPRSEGVKLVKIKVLDVASCKGRYPQYLFVC</sequence>
<comment type="caution">
    <text evidence="1">The sequence shown here is derived from an EMBL/GenBank/DDBJ whole genome shotgun (WGS) entry which is preliminary data.</text>
</comment>
<dbReference type="AlphaFoldDB" id="A0AAV4QBL0"/>
<dbReference type="Proteomes" id="UP001054945">
    <property type="component" value="Unassembled WGS sequence"/>
</dbReference>
<dbReference type="EMBL" id="BPLR01005869">
    <property type="protein sequence ID" value="GIY05694.1"/>
    <property type="molecule type" value="Genomic_DNA"/>
</dbReference>
<reference evidence="1 2" key="1">
    <citation type="submission" date="2021-06" db="EMBL/GenBank/DDBJ databases">
        <title>Caerostris extrusa draft genome.</title>
        <authorList>
            <person name="Kono N."/>
            <person name="Arakawa K."/>
        </authorList>
    </citation>
    <scope>NUCLEOTIDE SEQUENCE [LARGE SCALE GENOMIC DNA]</scope>
</reference>
<evidence type="ECO:0000313" key="2">
    <source>
        <dbReference type="Proteomes" id="UP001054945"/>
    </source>
</evidence>
<gene>
    <name evidence="1" type="ORF">CEXT_331671</name>
</gene>
<organism evidence="1 2">
    <name type="scientific">Caerostris extrusa</name>
    <name type="common">Bark spider</name>
    <name type="synonym">Caerostris bankana</name>
    <dbReference type="NCBI Taxonomy" id="172846"/>
    <lineage>
        <taxon>Eukaryota</taxon>
        <taxon>Metazoa</taxon>
        <taxon>Ecdysozoa</taxon>
        <taxon>Arthropoda</taxon>
        <taxon>Chelicerata</taxon>
        <taxon>Arachnida</taxon>
        <taxon>Araneae</taxon>
        <taxon>Araneomorphae</taxon>
        <taxon>Entelegynae</taxon>
        <taxon>Araneoidea</taxon>
        <taxon>Araneidae</taxon>
        <taxon>Caerostris</taxon>
    </lineage>
</organism>
<accession>A0AAV4QBL0</accession>
<proteinExistence type="predicted"/>
<name>A0AAV4QBL0_CAEEX</name>
<protein>
    <submittedName>
        <fullName evidence="1">Uncharacterized protein</fullName>
    </submittedName>
</protein>
<keyword evidence="2" id="KW-1185">Reference proteome</keyword>
<evidence type="ECO:0000313" key="1">
    <source>
        <dbReference type="EMBL" id="GIY05694.1"/>
    </source>
</evidence>